<dbReference type="EMBL" id="UOGF01000042">
    <property type="protein sequence ID" value="VAX28772.1"/>
    <property type="molecule type" value="Genomic_DNA"/>
</dbReference>
<sequence length="610" mass="66741">MPHVVGIDLGTTNSLITYMDGNTPRTISNEGNQVALPSVVAFDPESDAMTPLVGEAAKKRLLSHPKDTIYSVKRFMGKGREDLEDDLDSIPFTLAGKEKEALRIQIGAKTYSPPEISAFILRGLKKRAEKALNGPVKQAVITVPAYFNDAQRQATKDAGKLAGLEILRILNEPTAASLAYGLQKEKEGIIAVYDLGGGTFDISILKIRNGIFQVLSTNGNTHLGGDDFDQQLATIMRDEILKQYEVDIQKHPEHLQAARLLSEKIKCQLSTEECAEAKLVLPNQQHYTRQFTRGEFETVIRNLLERTITSCQQALNDAKLTPADVNEVVLVGGSTRIPVIKEAVGDLFQKVPHSELNPDEVVALGAAIQGKILSGGITDMLLLDVTPLSLGIETMGGVVSRLIQRNATIPTTAKESYTTQVDGQKSVKIHVVQGERELVEDCRSLAKFNLTDIDPVPAGMPRIEVTFLIDANGILNVTAKDLHSEKETSVEVTPTYGLSDEDTEKMITASMEHAKADLEKRQKIESKNEAATVLRHTEKALKQGKNLLNKSERQKIETAVSNLETAVAKGSHREIREALTALDQKTQGFAADLMSQSVKEALQNKKLSDL</sequence>
<evidence type="ECO:0000256" key="3">
    <source>
        <dbReference type="ARBA" id="ARBA00023186"/>
    </source>
</evidence>
<dbReference type="NCBIfam" id="TIGR01991">
    <property type="entry name" value="HscA"/>
    <property type="match status" value="1"/>
</dbReference>
<dbReference type="PANTHER" id="PTHR19375">
    <property type="entry name" value="HEAT SHOCK PROTEIN 70KDA"/>
    <property type="match status" value="1"/>
</dbReference>
<dbReference type="PROSITE" id="PS00297">
    <property type="entry name" value="HSP70_1"/>
    <property type="match status" value="1"/>
</dbReference>
<proteinExistence type="predicted"/>
<dbReference type="SUPFAM" id="SSF100934">
    <property type="entry name" value="Heat shock protein 70kD (HSP70), C-terminal subdomain"/>
    <property type="match status" value="1"/>
</dbReference>
<dbReference type="PRINTS" id="PR00301">
    <property type="entry name" value="HEATSHOCK70"/>
</dbReference>
<dbReference type="SUPFAM" id="SSF100920">
    <property type="entry name" value="Heat shock protein 70kD (HSP70), peptide-binding domain"/>
    <property type="match status" value="1"/>
</dbReference>
<dbReference type="FunFam" id="3.90.640.10:FF:000003">
    <property type="entry name" value="Molecular chaperone DnaK"/>
    <property type="match status" value="1"/>
</dbReference>
<dbReference type="PROSITE" id="PS01036">
    <property type="entry name" value="HSP70_3"/>
    <property type="match status" value="1"/>
</dbReference>
<dbReference type="InterPro" id="IPR029047">
    <property type="entry name" value="HSP70_peptide-bd_sf"/>
</dbReference>
<evidence type="ECO:0000313" key="4">
    <source>
        <dbReference type="EMBL" id="VAX28772.1"/>
    </source>
</evidence>
<name>A0A3B1CKH3_9ZZZZ</name>
<accession>A0A3B1CKH3</accession>
<evidence type="ECO:0000256" key="1">
    <source>
        <dbReference type="ARBA" id="ARBA00022741"/>
    </source>
</evidence>
<keyword evidence="2" id="KW-0067">ATP-binding</keyword>
<dbReference type="InterPro" id="IPR010236">
    <property type="entry name" value="ISC_FeS_clus_asmbl_HscA"/>
</dbReference>
<dbReference type="Gene3D" id="3.90.640.10">
    <property type="entry name" value="Actin, Chain A, domain 4"/>
    <property type="match status" value="1"/>
</dbReference>
<dbReference type="GO" id="GO:0016226">
    <property type="term" value="P:iron-sulfur cluster assembly"/>
    <property type="evidence" value="ECO:0007669"/>
    <property type="project" value="InterPro"/>
</dbReference>
<reference evidence="4" key="1">
    <citation type="submission" date="2018-06" db="EMBL/GenBank/DDBJ databases">
        <authorList>
            <person name="Zhirakovskaya E."/>
        </authorList>
    </citation>
    <scope>NUCLEOTIDE SEQUENCE</scope>
</reference>
<dbReference type="GO" id="GO:0005524">
    <property type="term" value="F:ATP binding"/>
    <property type="evidence" value="ECO:0007669"/>
    <property type="project" value="UniProtKB-KW"/>
</dbReference>
<dbReference type="Gene3D" id="1.20.1270.10">
    <property type="match status" value="1"/>
</dbReference>
<dbReference type="Gene3D" id="3.30.420.40">
    <property type="match status" value="2"/>
</dbReference>
<protein>
    <submittedName>
        <fullName evidence="4">Chaperone protein DnaK</fullName>
    </submittedName>
</protein>
<dbReference type="AlphaFoldDB" id="A0A3B1CKH3"/>
<keyword evidence="1" id="KW-0547">Nucleotide-binding</keyword>
<dbReference type="FunFam" id="3.30.420.40:FF:000046">
    <property type="entry name" value="Chaperone protein HscA"/>
    <property type="match status" value="1"/>
</dbReference>
<dbReference type="PROSITE" id="PS00329">
    <property type="entry name" value="HSP70_2"/>
    <property type="match status" value="1"/>
</dbReference>
<dbReference type="Gene3D" id="2.60.34.10">
    <property type="entry name" value="Substrate Binding Domain Of DNAk, Chain A, domain 1"/>
    <property type="match status" value="1"/>
</dbReference>
<dbReference type="GO" id="GO:0140662">
    <property type="term" value="F:ATP-dependent protein folding chaperone"/>
    <property type="evidence" value="ECO:0007669"/>
    <property type="project" value="InterPro"/>
</dbReference>
<dbReference type="InterPro" id="IPR029048">
    <property type="entry name" value="HSP70_C_sf"/>
</dbReference>
<dbReference type="GO" id="GO:0051082">
    <property type="term" value="F:unfolded protein binding"/>
    <property type="evidence" value="ECO:0007669"/>
    <property type="project" value="InterPro"/>
</dbReference>
<organism evidence="4">
    <name type="scientific">hydrothermal vent metagenome</name>
    <dbReference type="NCBI Taxonomy" id="652676"/>
    <lineage>
        <taxon>unclassified sequences</taxon>
        <taxon>metagenomes</taxon>
        <taxon>ecological metagenomes</taxon>
    </lineage>
</organism>
<dbReference type="InterPro" id="IPR043129">
    <property type="entry name" value="ATPase_NBD"/>
</dbReference>
<dbReference type="SUPFAM" id="SSF53067">
    <property type="entry name" value="Actin-like ATPase domain"/>
    <property type="match status" value="2"/>
</dbReference>
<keyword evidence="3" id="KW-0143">Chaperone</keyword>
<dbReference type="Pfam" id="PF00012">
    <property type="entry name" value="HSP70"/>
    <property type="match status" value="1"/>
</dbReference>
<dbReference type="NCBIfam" id="NF003520">
    <property type="entry name" value="PRK05183.1"/>
    <property type="match status" value="1"/>
</dbReference>
<evidence type="ECO:0000256" key="2">
    <source>
        <dbReference type="ARBA" id="ARBA00022840"/>
    </source>
</evidence>
<dbReference type="InterPro" id="IPR018181">
    <property type="entry name" value="Heat_shock_70_CS"/>
</dbReference>
<dbReference type="InterPro" id="IPR013126">
    <property type="entry name" value="Hsp_70_fam"/>
</dbReference>
<gene>
    <name evidence="4" type="ORF">MNBD_NITROSPIRAE01-631</name>
</gene>
<dbReference type="NCBIfam" id="NF001413">
    <property type="entry name" value="PRK00290.1"/>
    <property type="match status" value="1"/>
</dbReference>
<dbReference type="GO" id="GO:0016887">
    <property type="term" value="F:ATP hydrolysis activity"/>
    <property type="evidence" value="ECO:0007669"/>
    <property type="project" value="InterPro"/>
</dbReference>